<dbReference type="PANTHER" id="PTHR40266:SF2">
    <property type="entry name" value="TOXIN HIGB-1"/>
    <property type="match status" value="1"/>
</dbReference>
<gene>
    <name evidence="2" type="ORF">A5N15_12350</name>
    <name evidence="1" type="ORF">AN277_0210260</name>
</gene>
<evidence type="ECO:0000313" key="3">
    <source>
        <dbReference type="Proteomes" id="UP000053171"/>
    </source>
</evidence>
<dbReference type="PANTHER" id="PTHR40266">
    <property type="entry name" value="TOXIN HIGB-1"/>
    <property type="match status" value="1"/>
</dbReference>
<dbReference type="InterPro" id="IPR007711">
    <property type="entry name" value="HigB-1"/>
</dbReference>
<dbReference type="EMBL" id="LJBJ02000034">
    <property type="protein sequence ID" value="OAX51181.1"/>
    <property type="molecule type" value="Genomic_DNA"/>
</dbReference>
<proteinExistence type="predicted"/>
<organism evidence="1 3">
    <name type="scientific">Rothia kristinae</name>
    <dbReference type="NCBI Taxonomy" id="37923"/>
    <lineage>
        <taxon>Bacteria</taxon>
        <taxon>Bacillati</taxon>
        <taxon>Actinomycetota</taxon>
        <taxon>Actinomycetes</taxon>
        <taxon>Micrococcales</taxon>
        <taxon>Micrococcaceae</taxon>
        <taxon>Rothia</taxon>
    </lineage>
</organism>
<reference evidence="1 3" key="3">
    <citation type="submission" date="2016-06" db="EMBL/GenBank/DDBJ databases">
        <title>Identification of putative biosynthetic pathways for the production of bioactive secondary metabolites by the marine actinomycete Kocuria kristinae RUTW2-3.</title>
        <authorList>
            <person name="Waterworth S.C."/>
            <person name="Walmsley T.A."/>
            <person name="Matongo T."/>
            <person name="Davies-Coleman M.T."/>
            <person name="Dorrington R.A."/>
        </authorList>
    </citation>
    <scope>NUCLEOTIDE SEQUENCE [LARGE SCALE GENOMIC DNA]</scope>
    <source>
        <strain evidence="3">RuSp02-3</strain>
        <strain evidence="1">RUTW2-3</strain>
        <strain evidence="2 4">RUTW4-5</strain>
    </source>
</reference>
<evidence type="ECO:0000313" key="2">
    <source>
        <dbReference type="EMBL" id="OAX53044.1"/>
    </source>
</evidence>
<sequence>MHDLRIKYEDEQLRRLAVDADYRHPRYDAQLTRGYRKVIGLIMSARDERDLRSMKALRLEKLRGDRAGQSSLRIYKGFRLIVRFRPSEHGRVTAVIELVDYHR</sequence>
<dbReference type="AlphaFoldDB" id="A0A199NR61"/>
<dbReference type="EMBL" id="LWGZ01001112">
    <property type="protein sequence ID" value="OAX53044.1"/>
    <property type="molecule type" value="Genomic_DNA"/>
</dbReference>
<accession>A0A199NR61</accession>
<reference evidence="1" key="2">
    <citation type="submission" date="2016-04" db="EMBL/GenBank/DDBJ databases">
        <authorList>
            <person name="Evans L.H."/>
            <person name="Alamgir A."/>
            <person name="Owens N."/>
            <person name="Weber N.D."/>
            <person name="Virtaneva K."/>
            <person name="Barbian K."/>
            <person name="Babar A."/>
            <person name="Rosenke K."/>
        </authorList>
    </citation>
    <scope>NUCLEOTIDE SEQUENCE [LARGE SCALE GENOMIC DNA]</scope>
    <source>
        <strain evidence="1">RUTW2-3</strain>
    </source>
</reference>
<dbReference type="SUPFAM" id="SSF143011">
    <property type="entry name" value="RelE-like"/>
    <property type="match status" value="1"/>
</dbReference>
<dbReference type="Proteomes" id="UP000053171">
    <property type="component" value="Unassembled WGS sequence"/>
</dbReference>
<dbReference type="Pfam" id="PF05015">
    <property type="entry name" value="HigB-like_toxin"/>
    <property type="match status" value="1"/>
</dbReference>
<reference evidence="3" key="1">
    <citation type="submission" date="2016-04" db="EMBL/GenBank/DDBJ databases">
        <authorList>
            <person name="Waterworth S."/>
            <person name="Matcher G."/>
        </authorList>
    </citation>
    <scope>NUCLEOTIDE SEQUENCE [LARGE SCALE GENOMIC DNA]</scope>
    <source>
        <strain evidence="3">RuSp02-3</strain>
    </source>
</reference>
<comment type="caution">
    <text evidence="1">The sequence shown here is derived from an EMBL/GenBank/DDBJ whole genome shotgun (WGS) entry which is preliminary data.</text>
</comment>
<dbReference type="Gene3D" id="3.30.2310.20">
    <property type="entry name" value="RelE-like"/>
    <property type="match status" value="1"/>
</dbReference>
<keyword evidence="3" id="KW-1185">Reference proteome</keyword>
<evidence type="ECO:0000313" key="1">
    <source>
        <dbReference type="EMBL" id="OAX51181.1"/>
    </source>
</evidence>
<name>A0A199NR61_9MICC</name>
<evidence type="ECO:0000313" key="4">
    <source>
        <dbReference type="Proteomes" id="UP000092021"/>
    </source>
</evidence>
<protein>
    <submittedName>
        <fullName evidence="1">Plasmid maintenance system killer protein</fullName>
    </submittedName>
</protein>
<dbReference type="InterPro" id="IPR035093">
    <property type="entry name" value="RelE/ParE_toxin_dom_sf"/>
</dbReference>
<dbReference type="Proteomes" id="UP000092021">
    <property type="component" value="Unassembled WGS sequence"/>
</dbReference>